<comment type="caution">
    <text evidence="3">The sequence shown here is derived from an EMBL/GenBank/DDBJ whole genome shotgun (WGS) entry which is preliminary data.</text>
</comment>
<evidence type="ECO:0000313" key="3">
    <source>
        <dbReference type="EMBL" id="MFC5152799.1"/>
    </source>
</evidence>
<evidence type="ECO:0000313" key="4">
    <source>
        <dbReference type="Proteomes" id="UP001596160"/>
    </source>
</evidence>
<proteinExistence type="predicted"/>
<dbReference type="Proteomes" id="UP001596160">
    <property type="component" value="Unassembled WGS sequence"/>
</dbReference>
<evidence type="ECO:0000256" key="2">
    <source>
        <dbReference type="SAM" id="Phobius"/>
    </source>
</evidence>
<gene>
    <name evidence="3" type="ORF">ACFPRH_13750</name>
</gene>
<name>A0ABW0AJW2_9ACTN</name>
<evidence type="ECO:0000256" key="1">
    <source>
        <dbReference type="SAM" id="MobiDB-lite"/>
    </source>
</evidence>
<protein>
    <submittedName>
        <fullName evidence="3">Uncharacterized protein</fullName>
    </submittedName>
</protein>
<reference evidence="4" key="1">
    <citation type="journal article" date="2019" name="Int. J. Syst. Evol. Microbiol.">
        <title>The Global Catalogue of Microorganisms (GCM) 10K type strain sequencing project: providing services to taxonomists for standard genome sequencing and annotation.</title>
        <authorList>
            <consortium name="The Broad Institute Genomics Platform"/>
            <consortium name="The Broad Institute Genome Sequencing Center for Infectious Disease"/>
            <person name="Wu L."/>
            <person name="Ma J."/>
        </authorList>
    </citation>
    <scope>NUCLEOTIDE SEQUENCE [LARGE SCALE GENOMIC DNA]</scope>
    <source>
        <strain evidence="4">PCU 266</strain>
    </source>
</reference>
<accession>A0ABW0AJW2</accession>
<sequence length="174" mass="18358">MSEPNPYRPDGEPEYQWGPEQPYGYPQETQGYGYPQGAGPGFTQAAGVPVPVPYGQPVGGAPALAIGDITVVGDTIMTPAGGMPLRGAVWNASDLSRTEEKIPVYAIVLAVLFVGACGLGLLFLLIKEKETSGFVQVTVTSGGKHHATMIPAMHPHLFQQVMAQVGYARSISSM</sequence>
<dbReference type="RefSeq" id="WP_344479036.1">
    <property type="nucleotide sequence ID" value="NZ_BAAASB010000011.1"/>
</dbReference>
<keyword evidence="2" id="KW-1133">Transmembrane helix</keyword>
<keyword evidence="2" id="KW-0472">Membrane</keyword>
<organism evidence="3 4">
    <name type="scientific">Streptomyces amakusaensis</name>
    <dbReference type="NCBI Taxonomy" id="67271"/>
    <lineage>
        <taxon>Bacteria</taxon>
        <taxon>Bacillati</taxon>
        <taxon>Actinomycetota</taxon>
        <taxon>Actinomycetes</taxon>
        <taxon>Kitasatosporales</taxon>
        <taxon>Streptomycetaceae</taxon>
        <taxon>Streptomyces</taxon>
    </lineage>
</organism>
<feature type="transmembrane region" description="Helical" evidence="2">
    <location>
        <begin position="102"/>
        <end position="126"/>
    </location>
</feature>
<keyword evidence="4" id="KW-1185">Reference proteome</keyword>
<feature type="region of interest" description="Disordered" evidence="1">
    <location>
        <begin position="1"/>
        <end position="38"/>
    </location>
</feature>
<keyword evidence="2" id="KW-0812">Transmembrane</keyword>
<dbReference type="EMBL" id="JBHSKP010000007">
    <property type="protein sequence ID" value="MFC5152799.1"/>
    <property type="molecule type" value="Genomic_DNA"/>
</dbReference>